<keyword evidence="3" id="KW-1185">Reference proteome</keyword>
<dbReference type="EMBL" id="BQKI01000023">
    <property type="protein sequence ID" value="GJN12350.1"/>
    <property type="molecule type" value="Genomic_DNA"/>
</dbReference>
<name>A0AAV5DPE6_ELECO</name>
<reference evidence="2" key="2">
    <citation type="submission" date="2021-12" db="EMBL/GenBank/DDBJ databases">
        <title>Resequencing data analysis of finger millet.</title>
        <authorList>
            <person name="Hatakeyama M."/>
            <person name="Aluri S."/>
            <person name="Balachadran M.T."/>
            <person name="Sivarajan S.R."/>
            <person name="Poveda L."/>
            <person name="Shimizu-Inatsugi R."/>
            <person name="Schlapbach R."/>
            <person name="Sreeman S.M."/>
            <person name="Shimizu K.K."/>
        </authorList>
    </citation>
    <scope>NUCLEOTIDE SEQUENCE</scope>
</reference>
<protein>
    <recommendedName>
        <fullName evidence="1">DUF4220 domain-containing protein</fullName>
    </recommendedName>
</protein>
<dbReference type="PANTHER" id="PTHR31325">
    <property type="entry name" value="OS01G0798800 PROTEIN-RELATED"/>
    <property type="match status" value="1"/>
</dbReference>
<sequence>MDSGVLRIFAWSAYMLTDLTAIYVLGPLSVNKRSPERELMAFWAPFRLLHLGGQDNITAYAIEDNSLWLRHLQTMAVQVAAAGYVLYESSIISSRRSLLLPANIIMFVVGVVKYGERVWAHKCAGKRSGGNNYRSIERSQVLDILLLKSKSDFKVMDIEDFLMMHYHK</sequence>
<dbReference type="InterPro" id="IPR025315">
    <property type="entry name" value="DUF4220"/>
</dbReference>
<feature type="domain" description="DUF4220" evidence="1">
    <location>
        <begin position="11"/>
        <end position="134"/>
    </location>
</feature>
<evidence type="ECO:0000313" key="2">
    <source>
        <dbReference type="EMBL" id="GJN12350.1"/>
    </source>
</evidence>
<reference evidence="2" key="1">
    <citation type="journal article" date="2018" name="DNA Res.">
        <title>Multiple hybrid de novo genome assembly of finger millet, an orphan allotetraploid crop.</title>
        <authorList>
            <person name="Hatakeyama M."/>
            <person name="Aluri S."/>
            <person name="Balachadran M.T."/>
            <person name="Sivarajan S.R."/>
            <person name="Patrignani A."/>
            <person name="Gruter S."/>
            <person name="Poveda L."/>
            <person name="Shimizu-Inatsugi R."/>
            <person name="Baeten J."/>
            <person name="Francoijs K.J."/>
            <person name="Nataraja K.N."/>
            <person name="Reddy Y.A.N."/>
            <person name="Phadnis S."/>
            <person name="Ravikumar R.L."/>
            <person name="Schlapbach R."/>
            <person name="Sreeman S.M."/>
            <person name="Shimizu K.K."/>
        </authorList>
    </citation>
    <scope>NUCLEOTIDE SEQUENCE</scope>
</reference>
<organism evidence="2 3">
    <name type="scientific">Eleusine coracana subsp. coracana</name>
    <dbReference type="NCBI Taxonomy" id="191504"/>
    <lineage>
        <taxon>Eukaryota</taxon>
        <taxon>Viridiplantae</taxon>
        <taxon>Streptophyta</taxon>
        <taxon>Embryophyta</taxon>
        <taxon>Tracheophyta</taxon>
        <taxon>Spermatophyta</taxon>
        <taxon>Magnoliopsida</taxon>
        <taxon>Liliopsida</taxon>
        <taxon>Poales</taxon>
        <taxon>Poaceae</taxon>
        <taxon>PACMAD clade</taxon>
        <taxon>Chloridoideae</taxon>
        <taxon>Cynodonteae</taxon>
        <taxon>Eleusininae</taxon>
        <taxon>Eleusine</taxon>
    </lineage>
</organism>
<gene>
    <name evidence="2" type="primary">ga30621</name>
    <name evidence="2" type="ORF">PR202_ga30621</name>
</gene>
<dbReference type="AlphaFoldDB" id="A0AAV5DPE6"/>
<evidence type="ECO:0000313" key="3">
    <source>
        <dbReference type="Proteomes" id="UP001054889"/>
    </source>
</evidence>
<accession>A0AAV5DPE6</accession>
<comment type="caution">
    <text evidence="2">The sequence shown here is derived from an EMBL/GenBank/DDBJ whole genome shotgun (WGS) entry which is preliminary data.</text>
</comment>
<proteinExistence type="predicted"/>
<evidence type="ECO:0000259" key="1">
    <source>
        <dbReference type="Pfam" id="PF13968"/>
    </source>
</evidence>
<dbReference type="Proteomes" id="UP001054889">
    <property type="component" value="Unassembled WGS sequence"/>
</dbReference>
<dbReference type="Pfam" id="PF13968">
    <property type="entry name" value="DUF4220"/>
    <property type="match status" value="1"/>
</dbReference>